<dbReference type="Proteomes" id="UP000190667">
    <property type="component" value="Unassembled WGS sequence"/>
</dbReference>
<evidence type="ECO:0000313" key="1">
    <source>
        <dbReference type="EMBL" id="OON41888.1"/>
    </source>
</evidence>
<sequence>MRSRRSAYFRRLPAAHPGGLHSLGAEKPVGAGLLKRHPFLIDNGVRAALVENGIRFLLKSKTRLPIFNPAQTCFYLFT</sequence>
<keyword evidence="2" id="KW-1185">Reference proteome</keyword>
<dbReference type="EMBL" id="MRUL01000001">
    <property type="protein sequence ID" value="OON41888.1"/>
    <property type="molecule type" value="Genomic_DNA"/>
</dbReference>
<dbReference type="AlphaFoldDB" id="A0A1S8YSR0"/>
<protein>
    <submittedName>
        <fullName evidence="1">Uncharacterized protein</fullName>
    </submittedName>
</protein>
<name>A0A1S8YSR0_9GAMM</name>
<organism evidence="1 2">
    <name type="scientific">Izhakiella australiensis</name>
    <dbReference type="NCBI Taxonomy" id="1926881"/>
    <lineage>
        <taxon>Bacteria</taxon>
        <taxon>Pseudomonadati</taxon>
        <taxon>Pseudomonadota</taxon>
        <taxon>Gammaproteobacteria</taxon>
        <taxon>Enterobacterales</taxon>
        <taxon>Erwiniaceae</taxon>
        <taxon>Izhakiella</taxon>
    </lineage>
</organism>
<accession>A0A1S8YSR0</accession>
<proteinExistence type="predicted"/>
<comment type="caution">
    <text evidence="1">The sequence shown here is derived from an EMBL/GenBank/DDBJ whole genome shotgun (WGS) entry which is preliminary data.</text>
</comment>
<gene>
    <name evidence="1" type="ORF">BTJ39_01645</name>
</gene>
<evidence type="ECO:0000313" key="2">
    <source>
        <dbReference type="Proteomes" id="UP000190667"/>
    </source>
</evidence>
<reference evidence="1 2" key="1">
    <citation type="submission" date="2016-12" db="EMBL/GenBank/DDBJ databases">
        <title>Izhakiella australiana sp. nov. of genus Izhakiella isolated from Australian desert.</title>
        <authorList>
            <person name="Ji M."/>
        </authorList>
    </citation>
    <scope>NUCLEOTIDE SEQUENCE [LARGE SCALE GENOMIC DNA]</scope>
    <source>
        <strain evidence="1 2">D4N98</strain>
    </source>
</reference>